<dbReference type="OrthoDB" id="6511113at2759"/>
<protein>
    <recommendedName>
        <fullName evidence="3">Heat shock protein 70</fullName>
    </recommendedName>
</protein>
<accession>A0A7R9LVD3</accession>
<evidence type="ECO:0000313" key="1">
    <source>
        <dbReference type="EMBL" id="CAD7648377.1"/>
    </source>
</evidence>
<evidence type="ECO:0008006" key="3">
    <source>
        <dbReference type="Google" id="ProtNLM"/>
    </source>
</evidence>
<reference evidence="1" key="1">
    <citation type="submission" date="2020-11" db="EMBL/GenBank/DDBJ databases">
        <authorList>
            <person name="Tran Van P."/>
        </authorList>
    </citation>
    <scope>NUCLEOTIDE SEQUENCE</scope>
</reference>
<dbReference type="Gene3D" id="3.30.420.40">
    <property type="match status" value="1"/>
</dbReference>
<sequence length="52" mass="5675">MCCQMNGINITNIVLAGNRHEYIQRRYASDAKVQGMVIGIDLGTTNSCVAVM</sequence>
<dbReference type="EMBL" id="CAJPIZ010043224">
    <property type="protein sequence ID" value="CAG2121958.1"/>
    <property type="molecule type" value="Genomic_DNA"/>
</dbReference>
<proteinExistence type="predicted"/>
<dbReference type="Proteomes" id="UP000759131">
    <property type="component" value="Unassembled WGS sequence"/>
</dbReference>
<name>A0A7R9LVD3_9ACAR</name>
<dbReference type="AlphaFoldDB" id="A0A7R9LVD3"/>
<dbReference type="PROSITE" id="PS00297">
    <property type="entry name" value="HSP70_1"/>
    <property type="match status" value="1"/>
</dbReference>
<organism evidence="1">
    <name type="scientific">Medioppia subpectinata</name>
    <dbReference type="NCBI Taxonomy" id="1979941"/>
    <lineage>
        <taxon>Eukaryota</taxon>
        <taxon>Metazoa</taxon>
        <taxon>Ecdysozoa</taxon>
        <taxon>Arthropoda</taxon>
        <taxon>Chelicerata</taxon>
        <taxon>Arachnida</taxon>
        <taxon>Acari</taxon>
        <taxon>Acariformes</taxon>
        <taxon>Sarcoptiformes</taxon>
        <taxon>Oribatida</taxon>
        <taxon>Brachypylina</taxon>
        <taxon>Oppioidea</taxon>
        <taxon>Oppiidae</taxon>
        <taxon>Medioppia</taxon>
    </lineage>
</organism>
<evidence type="ECO:0000313" key="2">
    <source>
        <dbReference type="Proteomes" id="UP000759131"/>
    </source>
</evidence>
<dbReference type="InterPro" id="IPR018181">
    <property type="entry name" value="Heat_shock_70_CS"/>
</dbReference>
<gene>
    <name evidence="1" type="ORF">OSB1V03_LOCUS21904</name>
</gene>
<feature type="non-terminal residue" evidence="1">
    <location>
        <position position="52"/>
    </location>
</feature>
<dbReference type="EMBL" id="OC897799">
    <property type="protein sequence ID" value="CAD7648377.1"/>
    <property type="molecule type" value="Genomic_DNA"/>
</dbReference>
<keyword evidence="2" id="KW-1185">Reference proteome</keyword>